<evidence type="ECO:0000313" key="7">
    <source>
        <dbReference type="EMBL" id="KAB2376096.1"/>
    </source>
</evidence>
<sequence>MSVTGAPDVRRLLPDVLEVAREHAAETDEDARFPTEALDALRRSGLLGLLVSAEHGGLGGTAREMLEISDRLSRECMSVGMIFAMHCQQVATVVEYAGEELRASLLPRIARGEVYIASVTTEPGKGGHLLTSQSPLAGDGEWLHLDRMAPVVTGGAHADGFLITMLAPDADSPGQVSLVYADRDQLDLEQVGGWNPLGMRATHSVPMKIVGDVPAAQVVGRHGEFREMSTRVFAPLAHLGWATCWLGAAAGALSRTLRMFREPDERKKRDLRSELLLTRLSRIRQRLDTVHALIEHGLVRYTSQAEGADLSAPPVQLLLNAVKLTASEQCLAAVDELVELTGMRHGYLRGSKLALERTLRDLRSASLNYANDRLHQADGALTLMDAEVRFA</sequence>
<dbReference type="GO" id="GO:0016627">
    <property type="term" value="F:oxidoreductase activity, acting on the CH-CH group of donors"/>
    <property type="evidence" value="ECO:0007669"/>
    <property type="project" value="InterPro"/>
</dbReference>
<dbReference type="PANTHER" id="PTHR43831:SF1">
    <property type="entry name" value="ISOBUTYRYL-COA DEHYDROGENASE, MITOCHONDRIAL"/>
    <property type="match status" value="1"/>
</dbReference>
<evidence type="ECO:0000256" key="2">
    <source>
        <dbReference type="ARBA" id="ARBA00009347"/>
    </source>
</evidence>
<dbReference type="AlphaFoldDB" id="A0A6L3VTY8"/>
<evidence type="ECO:0000256" key="3">
    <source>
        <dbReference type="ARBA" id="ARBA00022630"/>
    </source>
</evidence>
<dbReference type="InterPro" id="IPR036250">
    <property type="entry name" value="AcylCo_DH-like_C"/>
</dbReference>
<name>A0A6L3VTY8_9ACTN</name>
<dbReference type="Proteomes" id="UP000483004">
    <property type="component" value="Unassembled WGS sequence"/>
</dbReference>
<keyword evidence="8" id="KW-1185">Reference proteome</keyword>
<comment type="cofactor">
    <cofactor evidence="1">
        <name>FAD</name>
        <dbReference type="ChEBI" id="CHEBI:57692"/>
    </cofactor>
</comment>
<dbReference type="GO" id="GO:0050660">
    <property type="term" value="F:flavin adenine dinucleotide binding"/>
    <property type="evidence" value="ECO:0007669"/>
    <property type="project" value="InterPro"/>
</dbReference>
<dbReference type="Pfam" id="PF02771">
    <property type="entry name" value="Acyl-CoA_dh_N"/>
    <property type="match status" value="1"/>
</dbReference>
<comment type="caution">
    <text evidence="7">The sequence shown here is derived from an EMBL/GenBank/DDBJ whole genome shotgun (WGS) entry which is preliminary data.</text>
</comment>
<dbReference type="PANTHER" id="PTHR43831">
    <property type="entry name" value="ISOBUTYRYL-COA DEHYDROGENASE"/>
    <property type="match status" value="1"/>
</dbReference>
<evidence type="ECO:0000313" key="8">
    <source>
        <dbReference type="Proteomes" id="UP000483004"/>
    </source>
</evidence>
<keyword evidence="4" id="KW-0274">FAD</keyword>
<dbReference type="SUPFAM" id="SSF56645">
    <property type="entry name" value="Acyl-CoA dehydrogenase NM domain-like"/>
    <property type="match status" value="1"/>
</dbReference>
<proteinExistence type="inferred from homology"/>
<dbReference type="InterPro" id="IPR052547">
    <property type="entry name" value="Mito_Isobutyryl-CoADH"/>
</dbReference>
<dbReference type="OrthoDB" id="2986495at2"/>
<evidence type="ECO:0000256" key="1">
    <source>
        <dbReference type="ARBA" id="ARBA00001974"/>
    </source>
</evidence>
<evidence type="ECO:0000256" key="4">
    <source>
        <dbReference type="ARBA" id="ARBA00022827"/>
    </source>
</evidence>
<dbReference type="InterPro" id="IPR037069">
    <property type="entry name" value="AcylCoA_DH/ox_N_sf"/>
</dbReference>
<dbReference type="InterPro" id="IPR009075">
    <property type="entry name" value="AcylCo_DH/oxidase_C"/>
</dbReference>
<dbReference type="SUPFAM" id="SSF47203">
    <property type="entry name" value="Acyl-CoA dehydrogenase C-terminal domain-like"/>
    <property type="match status" value="1"/>
</dbReference>
<dbReference type="Pfam" id="PF00441">
    <property type="entry name" value="Acyl-CoA_dh_1"/>
    <property type="match status" value="1"/>
</dbReference>
<organism evidence="7 8">
    <name type="scientific">Actinomadura montaniterrae</name>
    <dbReference type="NCBI Taxonomy" id="1803903"/>
    <lineage>
        <taxon>Bacteria</taxon>
        <taxon>Bacillati</taxon>
        <taxon>Actinomycetota</taxon>
        <taxon>Actinomycetes</taxon>
        <taxon>Streptosporangiales</taxon>
        <taxon>Thermomonosporaceae</taxon>
        <taxon>Actinomadura</taxon>
    </lineage>
</organism>
<dbReference type="EMBL" id="WBMR01000081">
    <property type="protein sequence ID" value="KAB2376096.1"/>
    <property type="molecule type" value="Genomic_DNA"/>
</dbReference>
<accession>A0A6L3VTY8</accession>
<feature type="domain" description="Acyl-CoA dehydrogenase/oxidase C-terminal" evidence="5">
    <location>
        <begin position="242"/>
        <end position="365"/>
    </location>
</feature>
<feature type="domain" description="Acyl-CoA dehydrogenase/oxidase N-terminal" evidence="6">
    <location>
        <begin position="20"/>
        <end position="113"/>
    </location>
</feature>
<evidence type="ECO:0000259" key="5">
    <source>
        <dbReference type="Pfam" id="PF00441"/>
    </source>
</evidence>
<dbReference type="InterPro" id="IPR009100">
    <property type="entry name" value="AcylCoA_DH/oxidase_NM_dom_sf"/>
</dbReference>
<reference evidence="7 8" key="1">
    <citation type="submission" date="2019-09" db="EMBL/GenBank/DDBJ databases">
        <title>Actinomadura physcomitrii sp. nov., a novel actinomycete isolated from moss [Physcomitrium sphaericum (Ludw) Fuernr].</title>
        <authorList>
            <person name="Liu C."/>
            <person name="Zhuang X."/>
        </authorList>
    </citation>
    <scope>NUCLEOTIDE SEQUENCE [LARGE SCALE GENOMIC DNA]</scope>
    <source>
        <strain evidence="7 8">CYP1-1B</strain>
    </source>
</reference>
<dbReference type="InterPro" id="IPR013786">
    <property type="entry name" value="AcylCoA_DH/ox_N"/>
</dbReference>
<comment type="similarity">
    <text evidence="2">Belongs to the acyl-CoA dehydrogenase family.</text>
</comment>
<dbReference type="InterPro" id="IPR046373">
    <property type="entry name" value="Acyl-CoA_Oxase/DH_mid-dom_sf"/>
</dbReference>
<dbReference type="RefSeq" id="WP_151542645.1">
    <property type="nucleotide sequence ID" value="NZ_WBMR01000081.1"/>
</dbReference>
<dbReference type="Gene3D" id="2.40.110.10">
    <property type="entry name" value="Butyryl-CoA Dehydrogenase, subunit A, domain 2"/>
    <property type="match status" value="1"/>
</dbReference>
<dbReference type="Gene3D" id="1.10.540.10">
    <property type="entry name" value="Acyl-CoA dehydrogenase/oxidase, N-terminal domain"/>
    <property type="match status" value="1"/>
</dbReference>
<protein>
    <submittedName>
        <fullName evidence="7">Acyl-CoA dehydrogenase</fullName>
    </submittedName>
</protein>
<dbReference type="PIRSF" id="PIRSF016578">
    <property type="entry name" value="HsaA"/>
    <property type="match status" value="1"/>
</dbReference>
<dbReference type="Gene3D" id="1.20.140.10">
    <property type="entry name" value="Butyryl-CoA Dehydrogenase, subunit A, domain 3"/>
    <property type="match status" value="1"/>
</dbReference>
<keyword evidence="3" id="KW-0285">Flavoprotein</keyword>
<evidence type="ECO:0000259" key="6">
    <source>
        <dbReference type="Pfam" id="PF02771"/>
    </source>
</evidence>
<gene>
    <name evidence="7" type="ORF">F9B16_25460</name>
</gene>